<dbReference type="Gene3D" id="3.30.2350.10">
    <property type="entry name" value="Pseudouridine synthase"/>
    <property type="match status" value="1"/>
</dbReference>
<evidence type="ECO:0000256" key="3">
    <source>
        <dbReference type="ARBA" id="ARBA00022694"/>
    </source>
</evidence>
<name>I4C7A2_DESTA</name>
<dbReference type="InterPro" id="IPR002501">
    <property type="entry name" value="PsdUridine_synth_N"/>
</dbReference>
<dbReference type="RefSeq" id="WP_014810582.1">
    <property type="nucleotide sequence ID" value="NC_018025.1"/>
</dbReference>
<evidence type="ECO:0000256" key="2">
    <source>
        <dbReference type="ARBA" id="ARBA00005642"/>
    </source>
</evidence>
<dbReference type="InterPro" id="IPR020103">
    <property type="entry name" value="PsdUridine_synth_cat_dom_sf"/>
</dbReference>
<keyword evidence="8" id="KW-0456">Lyase</keyword>
<dbReference type="KEGG" id="dti:Desti_2767"/>
<dbReference type="CDD" id="cd02573">
    <property type="entry name" value="PseudoU_synth_EcTruB"/>
    <property type="match status" value="1"/>
</dbReference>
<dbReference type="EMBL" id="CP003360">
    <property type="protein sequence ID" value="AFM25443.1"/>
    <property type="molecule type" value="Genomic_DNA"/>
</dbReference>
<evidence type="ECO:0000313" key="9">
    <source>
        <dbReference type="Proteomes" id="UP000006055"/>
    </source>
</evidence>
<dbReference type="eggNOG" id="COG0130">
    <property type="taxonomic scope" value="Bacteria"/>
</dbReference>
<organism evidence="8 9">
    <name type="scientific">Desulfomonile tiedjei (strain ATCC 49306 / DSM 6799 / DCB-1)</name>
    <dbReference type="NCBI Taxonomy" id="706587"/>
    <lineage>
        <taxon>Bacteria</taxon>
        <taxon>Pseudomonadati</taxon>
        <taxon>Thermodesulfobacteriota</taxon>
        <taxon>Desulfomonilia</taxon>
        <taxon>Desulfomonilales</taxon>
        <taxon>Desulfomonilaceae</taxon>
        <taxon>Desulfomonile</taxon>
    </lineage>
</organism>
<reference evidence="9" key="1">
    <citation type="submission" date="2012-06" db="EMBL/GenBank/DDBJ databases">
        <title>Complete sequence of chromosome of Desulfomonile tiedjei DSM 6799.</title>
        <authorList>
            <person name="Lucas S."/>
            <person name="Copeland A."/>
            <person name="Lapidus A."/>
            <person name="Glavina del Rio T."/>
            <person name="Dalin E."/>
            <person name="Tice H."/>
            <person name="Bruce D."/>
            <person name="Goodwin L."/>
            <person name="Pitluck S."/>
            <person name="Peters L."/>
            <person name="Ovchinnikova G."/>
            <person name="Zeytun A."/>
            <person name="Lu M."/>
            <person name="Kyrpides N."/>
            <person name="Mavromatis K."/>
            <person name="Ivanova N."/>
            <person name="Brettin T."/>
            <person name="Detter J.C."/>
            <person name="Han C."/>
            <person name="Larimer F."/>
            <person name="Land M."/>
            <person name="Hauser L."/>
            <person name="Markowitz V."/>
            <person name="Cheng J.-F."/>
            <person name="Hugenholtz P."/>
            <person name="Woyke T."/>
            <person name="Wu D."/>
            <person name="Spring S."/>
            <person name="Schroeder M."/>
            <person name="Brambilla E."/>
            <person name="Klenk H.-P."/>
            <person name="Eisen J.A."/>
        </authorList>
    </citation>
    <scope>NUCLEOTIDE SEQUENCE [LARGE SCALE GENOMIC DNA]</scope>
    <source>
        <strain evidence="9">ATCC 49306 / DSM 6799 / DCB-1</strain>
    </source>
</reference>
<evidence type="ECO:0000259" key="7">
    <source>
        <dbReference type="Pfam" id="PF16198"/>
    </source>
</evidence>
<comment type="function">
    <text evidence="5">Responsible for synthesis of pseudouridine from uracil-55 in the psi GC loop of transfer RNAs.</text>
</comment>
<dbReference type="GO" id="GO:0031119">
    <property type="term" value="P:tRNA pseudouridine synthesis"/>
    <property type="evidence" value="ECO:0007669"/>
    <property type="project" value="UniProtKB-UniRule"/>
</dbReference>
<evidence type="ECO:0000259" key="6">
    <source>
        <dbReference type="Pfam" id="PF01509"/>
    </source>
</evidence>
<feature type="domain" description="tRNA pseudouridylate synthase B C-terminal" evidence="7">
    <location>
        <begin position="192"/>
        <end position="233"/>
    </location>
</feature>
<dbReference type="GO" id="GO:0016829">
    <property type="term" value="F:lyase activity"/>
    <property type="evidence" value="ECO:0007669"/>
    <property type="project" value="UniProtKB-KW"/>
</dbReference>
<dbReference type="PANTHER" id="PTHR13767:SF2">
    <property type="entry name" value="PSEUDOURIDYLATE SYNTHASE TRUB1"/>
    <property type="match status" value="1"/>
</dbReference>
<keyword evidence="9" id="KW-1185">Reference proteome</keyword>
<dbReference type="PATRIC" id="fig|706587.4.peg.3157"/>
<feature type="active site" description="Nucleophile" evidence="5">
    <location>
        <position position="58"/>
    </location>
</feature>
<comment type="catalytic activity">
    <reaction evidence="1 5">
        <text>uridine(55) in tRNA = pseudouridine(55) in tRNA</text>
        <dbReference type="Rhea" id="RHEA:42532"/>
        <dbReference type="Rhea" id="RHEA-COMP:10101"/>
        <dbReference type="Rhea" id="RHEA-COMP:10102"/>
        <dbReference type="ChEBI" id="CHEBI:65314"/>
        <dbReference type="ChEBI" id="CHEBI:65315"/>
        <dbReference type="EC" id="5.4.99.25"/>
    </reaction>
</comment>
<dbReference type="SUPFAM" id="SSF55120">
    <property type="entry name" value="Pseudouridine synthase"/>
    <property type="match status" value="1"/>
</dbReference>
<gene>
    <name evidence="5" type="primary">truB</name>
    <name evidence="8" type="ordered locus">Desti_2767</name>
</gene>
<dbReference type="Proteomes" id="UP000006055">
    <property type="component" value="Chromosome"/>
</dbReference>
<proteinExistence type="inferred from homology"/>
<protein>
    <recommendedName>
        <fullName evidence="5">tRNA pseudouridine synthase B</fullName>
        <ecNumber evidence="5">5.4.99.25</ecNumber>
    </recommendedName>
    <alternativeName>
        <fullName evidence="5">tRNA pseudouridine(55) synthase</fullName>
        <shortName evidence="5">Psi55 synthase</shortName>
    </alternativeName>
    <alternativeName>
        <fullName evidence="5">tRNA pseudouridylate synthase</fullName>
    </alternativeName>
    <alternativeName>
        <fullName evidence="5">tRNA-uridine isomerase</fullName>
    </alternativeName>
</protein>
<dbReference type="NCBIfam" id="TIGR00431">
    <property type="entry name" value="TruB"/>
    <property type="match status" value="1"/>
</dbReference>
<accession>I4C7A2</accession>
<dbReference type="AlphaFoldDB" id="I4C7A2"/>
<dbReference type="Pfam" id="PF16198">
    <property type="entry name" value="TruB_C_2"/>
    <property type="match status" value="1"/>
</dbReference>
<dbReference type="OrthoDB" id="9802309at2"/>
<dbReference type="HAMAP" id="MF_01080">
    <property type="entry name" value="TruB_bact"/>
    <property type="match status" value="1"/>
</dbReference>
<comment type="similarity">
    <text evidence="2 5">Belongs to the pseudouridine synthase TruB family. Type 1 subfamily.</text>
</comment>
<evidence type="ECO:0000256" key="4">
    <source>
        <dbReference type="ARBA" id="ARBA00023235"/>
    </source>
</evidence>
<keyword evidence="3 5" id="KW-0819">tRNA processing</keyword>
<dbReference type="GO" id="GO:0003723">
    <property type="term" value="F:RNA binding"/>
    <property type="evidence" value="ECO:0007669"/>
    <property type="project" value="InterPro"/>
</dbReference>
<dbReference type="InterPro" id="IPR014780">
    <property type="entry name" value="tRNA_psdUridine_synth_TruB"/>
</dbReference>
<sequence length="325" mass="35844">MSAHVDARNLRPNIVREAARLHGILLVDKPEGITSNDVVRVIKRKVKPAKVGHSGTLDPAATGLLVILIGVATRTLDHLNETRKCYHMVVKLGEETDSADKDGRVIRTSDPSHLTLNDIERALIPYRGVIDQIPPHFSAIKKEGVPIYKLARKGIFPQLAPRKVEIMSLVAGTWNCPFLELELTCSKGTYARSLARDIGNDLKVGARLERLRRTESGSFHVNQAVTLDEISEAGPDLIRERLIGVSDSLSHIPDIRMLPGEMNRLMRGAPILVQKSRFVPASNQQRLFKVVSASGGLLILVNPEPQGQEIALRPVRVFNMLGTDL</sequence>
<evidence type="ECO:0000313" key="8">
    <source>
        <dbReference type="EMBL" id="AFM25443.1"/>
    </source>
</evidence>
<dbReference type="GO" id="GO:0160148">
    <property type="term" value="F:tRNA pseudouridine(55) synthase activity"/>
    <property type="evidence" value="ECO:0007669"/>
    <property type="project" value="UniProtKB-EC"/>
</dbReference>
<dbReference type="HOGENOM" id="CLU_032087_0_0_7"/>
<dbReference type="InterPro" id="IPR032819">
    <property type="entry name" value="TruB_C"/>
</dbReference>
<evidence type="ECO:0000256" key="5">
    <source>
        <dbReference type="HAMAP-Rule" id="MF_01080"/>
    </source>
</evidence>
<keyword evidence="4 5" id="KW-0413">Isomerase</keyword>
<dbReference type="Pfam" id="PF01509">
    <property type="entry name" value="TruB_N"/>
    <property type="match status" value="1"/>
</dbReference>
<dbReference type="GO" id="GO:1990481">
    <property type="term" value="P:mRNA pseudouridine synthesis"/>
    <property type="evidence" value="ECO:0007669"/>
    <property type="project" value="TreeGrafter"/>
</dbReference>
<dbReference type="STRING" id="706587.Desti_2767"/>
<dbReference type="EC" id="5.4.99.25" evidence="5"/>
<feature type="domain" description="Pseudouridine synthase II N-terminal" evidence="6">
    <location>
        <begin position="43"/>
        <end position="190"/>
    </location>
</feature>
<dbReference type="PANTHER" id="PTHR13767">
    <property type="entry name" value="TRNA-PSEUDOURIDINE SYNTHASE"/>
    <property type="match status" value="1"/>
</dbReference>
<evidence type="ECO:0000256" key="1">
    <source>
        <dbReference type="ARBA" id="ARBA00000385"/>
    </source>
</evidence>